<organism evidence="2 3">
    <name type="scientific">Cordyceps javanica</name>
    <dbReference type="NCBI Taxonomy" id="43265"/>
    <lineage>
        <taxon>Eukaryota</taxon>
        <taxon>Fungi</taxon>
        <taxon>Dikarya</taxon>
        <taxon>Ascomycota</taxon>
        <taxon>Pezizomycotina</taxon>
        <taxon>Sordariomycetes</taxon>
        <taxon>Hypocreomycetidae</taxon>
        <taxon>Hypocreales</taxon>
        <taxon>Cordycipitaceae</taxon>
        <taxon>Cordyceps</taxon>
    </lineage>
</organism>
<keyword evidence="3" id="KW-1185">Reference proteome</keyword>
<proteinExistence type="predicted"/>
<evidence type="ECO:0000313" key="2">
    <source>
        <dbReference type="EMBL" id="TQW00094.1"/>
    </source>
</evidence>
<gene>
    <name evidence="2" type="ORF">IF1G_00025</name>
</gene>
<accession>A0A545VEE3</accession>
<protein>
    <submittedName>
        <fullName evidence="2">Uncharacterized protein</fullName>
    </submittedName>
</protein>
<name>A0A545VEE3_9HYPO</name>
<dbReference type="Proteomes" id="UP000315783">
    <property type="component" value="Unassembled WGS sequence"/>
</dbReference>
<reference evidence="2 3" key="1">
    <citation type="journal article" date="2019" name="Appl. Microbiol. Biotechnol.">
        <title>Genome sequence of Isaria javanica and comparative genome analysis insights into family S53 peptidase evolution in fungal entomopathogens.</title>
        <authorList>
            <person name="Lin R."/>
            <person name="Zhang X."/>
            <person name="Xin B."/>
            <person name="Zou M."/>
            <person name="Gao Y."/>
            <person name="Qin F."/>
            <person name="Hu Q."/>
            <person name="Xie B."/>
            <person name="Cheng X."/>
        </authorList>
    </citation>
    <scope>NUCLEOTIDE SEQUENCE [LARGE SCALE GENOMIC DNA]</scope>
    <source>
        <strain evidence="2 3">IJ1G</strain>
    </source>
</reference>
<evidence type="ECO:0000256" key="1">
    <source>
        <dbReference type="SAM" id="MobiDB-lite"/>
    </source>
</evidence>
<feature type="region of interest" description="Disordered" evidence="1">
    <location>
        <begin position="125"/>
        <end position="170"/>
    </location>
</feature>
<sequence>MKASAAVAILAAVTSAESSTTFRTSFIATQASSQLPDLPPSFHGHPTNTSSHLPGASIIVSRGSGGSSTAVDGVLDPTSTTGYRRRSVARESFIQFPSTTRKPTVTTTPTPSCTFRLDEYPTTFQQFSSSSRRRAKPSQKPPKPGRIPDPFCAHPQRITIPPPSMLDPFSAHPARITVTDTTAAQTTRSA</sequence>
<evidence type="ECO:0000313" key="3">
    <source>
        <dbReference type="Proteomes" id="UP000315783"/>
    </source>
</evidence>
<dbReference type="AlphaFoldDB" id="A0A545VEE3"/>
<comment type="caution">
    <text evidence="2">The sequence shown here is derived from an EMBL/GenBank/DDBJ whole genome shotgun (WGS) entry which is preliminary data.</text>
</comment>
<dbReference type="EMBL" id="SPUK01000001">
    <property type="protein sequence ID" value="TQW00094.1"/>
    <property type="molecule type" value="Genomic_DNA"/>
</dbReference>